<evidence type="ECO:0000256" key="1">
    <source>
        <dbReference type="SAM" id="SignalP"/>
    </source>
</evidence>
<keyword evidence="3" id="KW-1185">Reference proteome</keyword>
<evidence type="ECO:0000313" key="3">
    <source>
        <dbReference type="Proteomes" id="UP000502260"/>
    </source>
</evidence>
<organism evidence="2 3">
    <name type="scientific">Sulfurimicrobium lacus</name>
    <dbReference type="NCBI Taxonomy" id="2715678"/>
    <lineage>
        <taxon>Bacteria</taxon>
        <taxon>Pseudomonadati</taxon>
        <taxon>Pseudomonadota</taxon>
        <taxon>Betaproteobacteria</taxon>
        <taxon>Nitrosomonadales</taxon>
        <taxon>Sulfuricellaceae</taxon>
        <taxon>Sulfurimicrobium</taxon>
    </lineage>
</organism>
<sequence length="233" mass="25320">MRHLLVGLLAILSASISVPAVGQGKFELSGQAYRMQWPAGKWNGKHAFPNVYCTTFPTPEKALNLRHAFFNGGAIYLTDVVYPDKLFAVIAVSTVPSSQSSEEALEKILNNERKNEAELRKAGLGYSVSELPGDFGPTVGIVAKNPTAGDENGPFPLTRSFITNPKQPIVSLSVHRLFVRGHDRFELAVLQLAPQPSTETTEAEMTARLTAMADEMVQSLQKCTASIPVRAPK</sequence>
<dbReference type="KEGG" id="slac:SKTS_28680"/>
<evidence type="ECO:0000313" key="2">
    <source>
        <dbReference type="EMBL" id="BCB27982.1"/>
    </source>
</evidence>
<gene>
    <name evidence="2" type="ORF">SKTS_28680</name>
</gene>
<dbReference type="RefSeq" id="WP_173066588.1">
    <property type="nucleotide sequence ID" value="NZ_AP022853.1"/>
</dbReference>
<name>A0A6F8VGA7_9PROT</name>
<feature type="signal peptide" evidence="1">
    <location>
        <begin position="1"/>
        <end position="22"/>
    </location>
</feature>
<evidence type="ECO:0008006" key="4">
    <source>
        <dbReference type="Google" id="ProtNLM"/>
    </source>
</evidence>
<feature type="chain" id="PRO_5026242410" description="DUF3313 domain-containing protein" evidence="1">
    <location>
        <begin position="23"/>
        <end position="233"/>
    </location>
</feature>
<dbReference type="Proteomes" id="UP000502260">
    <property type="component" value="Chromosome"/>
</dbReference>
<protein>
    <recommendedName>
        <fullName evidence="4">DUF3313 domain-containing protein</fullName>
    </recommendedName>
</protein>
<dbReference type="AlphaFoldDB" id="A0A6F8VGA7"/>
<dbReference type="EMBL" id="AP022853">
    <property type="protein sequence ID" value="BCB27982.1"/>
    <property type="molecule type" value="Genomic_DNA"/>
</dbReference>
<keyword evidence="1" id="KW-0732">Signal</keyword>
<reference evidence="3" key="1">
    <citation type="submission" date="2020-03" db="EMBL/GenBank/DDBJ databases">
        <title>Complete genome sequence of sulfur-oxidizing bacterium skT11.</title>
        <authorList>
            <person name="Kanda M."/>
            <person name="Kojima H."/>
            <person name="Fukui M."/>
        </authorList>
    </citation>
    <scope>NUCLEOTIDE SEQUENCE [LARGE SCALE GENOMIC DNA]</scope>
    <source>
        <strain evidence="3">skT11</strain>
    </source>
</reference>
<accession>A0A6F8VGA7</accession>
<proteinExistence type="predicted"/>